<evidence type="ECO:0000313" key="3">
    <source>
        <dbReference type="Proteomes" id="UP000034081"/>
    </source>
</evidence>
<dbReference type="AlphaFoldDB" id="A0A0G0P8I5"/>
<sequence length="130" mass="15313">MKPNVKEFALEWINKAEQDLLWAKASFRDDFFSGVCFLCQQIAEKSLKGFLYSYNIRTKTHNLTELLIACVKVEKEFCTIEKYTSKLNPYYLETRYPDVGDVEKFNKKEYAQEALEMADKVLNFVKEKLV</sequence>
<evidence type="ECO:0000313" key="2">
    <source>
        <dbReference type="EMBL" id="KKQ85601.1"/>
    </source>
</evidence>
<accession>A0A0G0P8I5</accession>
<evidence type="ECO:0000259" key="1">
    <source>
        <dbReference type="PROSITE" id="PS50910"/>
    </source>
</evidence>
<dbReference type="GO" id="GO:0016740">
    <property type="term" value="F:transferase activity"/>
    <property type="evidence" value="ECO:0007669"/>
    <property type="project" value="UniProtKB-KW"/>
</dbReference>
<dbReference type="PROSITE" id="PS50910">
    <property type="entry name" value="HEPN"/>
    <property type="match status" value="1"/>
</dbReference>
<dbReference type="EMBL" id="LBVL01000005">
    <property type="protein sequence ID" value="KKQ85601.1"/>
    <property type="molecule type" value="Genomic_DNA"/>
</dbReference>
<feature type="domain" description="HEPN" evidence="1">
    <location>
        <begin position="13"/>
        <end position="121"/>
    </location>
</feature>
<dbReference type="Gene3D" id="1.20.120.330">
    <property type="entry name" value="Nucleotidyltransferases domain 2"/>
    <property type="match status" value="1"/>
</dbReference>
<keyword evidence="2" id="KW-0808">Transferase</keyword>
<protein>
    <submittedName>
        <fullName evidence="2">HEPN-type nucleotidyltransferase, antibiotic resistance related protein</fullName>
    </submittedName>
</protein>
<dbReference type="STRING" id="1618570.UT08_C0005G0052"/>
<gene>
    <name evidence="2" type="ORF">UT08_C0005G0052</name>
</gene>
<dbReference type="Pfam" id="PF05168">
    <property type="entry name" value="HEPN"/>
    <property type="match status" value="1"/>
</dbReference>
<name>A0A0G0P8I5_9BACT</name>
<proteinExistence type="predicted"/>
<reference evidence="2 3" key="1">
    <citation type="journal article" date="2015" name="Nature">
        <title>rRNA introns, odd ribosomes, and small enigmatic genomes across a large radiation of phyla.</title>
        <authorList>
            <person name="Brown C.T."/>
            <person name="Hug L.A."/>
            <person name="Thomas B.C."/>
            <person name="Sharon I."/>
            <person name="Castelle C.J."/>
            <person name="Singh A."/>
            <person name="Wilkins M.J."/>
            <person name="Williams K.H."/>
            <person name="Banfield J.F."/>
        </authorList>
    </citation>
    <scope>NUCLEOTIDE SEQUENCE [LARGE SCALE GENOMIC DNA]</scope>
</reference>
<dbReference type="Proteomes" id="UP000034081">
    <property type="component" value="Unassembled WGS sequence"/>
</dbReference>
<organism evidence="2 3">
    <name type="scientific">Candidatus Woesebacteria bacterium GW2011_GWB1_38_8</name>
    <dbReference type="NCBI Taxonomy" id="1618570"/>
    <lineage>
        <taxon>Bacteria</taxon>
        <taxon>Candidatus Woeseibacteriota</taxon>
    </lineage>
</organism>
<dbReference type="SMART" id="SM00748">
    <property type="entry name" value="HEPN"/>
    <property type="match status" value="1"/>
</dbReference>
<dbReference type="InterPro" id="IPR007842">
    <property type="entry name" value="HEPN_dom"/>
</dbReference>
<comment type="caution">
    <text evidence="2">The sequence shown here is derived from an EMBL/GenBank/DDBJ whole genome shotgun (WGS) entry which is preliminary data.</text>
</comment>
<dbReference type="SUPFAM" id="SSF81593">
    <property type="entry name" value="Nucleotidyltransferase substrate binding subunit/domain"/>
    <property type="match status" value="1"/>
</dbReference>